<comment type="caution">
    <text evidence="4">The sequence shown here is derived from an EMBL/GenBank/DDBJ whole genome shotgun (WGS) entry which is preliminary data.</text>
</comment>
<evidence type="ECO:0000313" key="6">
    <source>
        <dbReference type="Proteomes" id="UP000078116"/>
    </source>
</evidence>
<dbReference type="FunFam" id="3.40.50.720:FF:000084">
    <property type="entry name" value="Short-chain dehydrogenase reductase"/>
    <property type="match status" value="1"/>
</dbReference>
<dbReference type="InterPro" id="IPR036291">
    <property type="entry name" value="NAD(P)-bd_dom_sf"/>
</dbReference>
<proteinExistence type="inferred from homology"/>
<dbReference type="InterPro" id="IPR002347">
    <property type="entry name" value="SDR_fam"/>
</dbReference>
<dbReference type="Gene3D" id="3.40.50.720">
    <property type="entry name" value="NAD(P)-binding Rossmann-like Domain"/>
    <property type="match status" value="1"/>
</dbReference>
<dbReference type="PROSITE" id="PS00061">
    <property type="entry name" value="ADH_SHORT"/>
    <property type="match status" value="1"/>
</dbReference>
<dbReference type="PANTHER" id="PTHR42760:SF133">
    <property type="entry name" value="3-OXOACYL-[ACYL-CARRIER-PROTEIN] REDUCTASE"/>
    <property type="match status" value="1"/>
</dbReference>
<dbReference type="SUPFAM" id="SSF51735">
    <property type="entry name" value="NAD(P)-binding Rossmann-fold domains"/>
    <property type="match status" value="1"/>
</dbReference>
<dbReference type="InterPro" id="IPR020904">
    <property type="entry name" value="Sc_DH/Rdtase_CS"/>
</dbReference>
<evidence type="ECO:0008006" key="7">
    <source>
        <dbReference type="Google" id="ProtNLM"/>
    </source>
</evidence>
<sequence>MNESENIFDLSGRVALITGAGGVQGRMHARTLAEFGATVILADIDAEAAARVCAEIADVGCDAWSEVVDISQSESVEALARRISERVDHVDILFNNAGIVTPGRMTHDVLPDEWARVLTVNLTGAFLMIRSFIPLLRQSNGASIINNGSMLGLVGLHPGFAMVNAPYAAAKAGLFGLTRQVAAEYASENIRCNAIAPGWHGGSGVQRSLGLGDEKLERFEQVVVAGTPMRRRGRMDELRGLVVWLASNASSYVTGQVITQDGGWTIA</sequence>
<dbReference type="Proteomes" id="UP000078116">
    <property type="component" value="Unassembled WGS sequence"/>
</dbReference>
<dbReference type="PANTHER" id="PTHR42760">
    <property type="entry name" value="SHORT-CHAIN DEHYDROGENASES/REDUCTASES FAMILY MEMBER"/>
    <property type="match status" value="1"/>
</dbReference>
<dbReference type="EMBL" id="LXJZ01000140">
    <property type="protein sequence ID" value="OAJ59359.1"/>
    <property type="molecule type" value="Genomic_DNA"/>
</dbReference>
<evidence type="ECO:0000256" key="2">
    <source>
        <dbReference type="ARBA" id="ARBA00023002"/>
    </source>
</evidence>
<reference evidence="5 6" key="1">
    <citation type="submission" date="2016-04" db="EMBL/GenBank/DDBJ databases">
        <title>Reclassification of Paraburkholderia panaciterrae (Farh et al. 2015) Dobritsa &amp; Samadpour 2016 as a later homotypic synonym of Paraburkholderia ginsengiterrae (Farh et al. 2015) Dobritsa &amp; Samadpour 2016.</title>
        <authorList>
            <person name="Dobritsa A.P."/>
            <person name="Kutumbaka K."/>
            <person name="Samadpour M."/>
        </authorList>
    </citation>
    <scope>NUCLEOTIDE SEQUENCE [LARGE SCALE GENOMIC DNA]</scope>
    <source>
        <strain evidence="4 6">DCY85</strain>
        <strain evidence="3 5">DCY85-1</strain>
    </source>
</reference>
<dbReference type="Proteomes" id="UP000077961">
    <property type="component" value="Unassembled WGS sequence"/>
</dbReference>
<dbReference type="PRINTS" id="PR00080">
    <property type="entry name" value="SDRFAMILY"/>
</dbReference>
<dbReference type="EMBL" id="LXKA01000132">
    <property type="protein sequence ID" value="OAJ63272.1"/>
    <property type="molecule type" value="Genomic_DNA"/>
</dbReference>
<organism evidence="4 6">
    <name type="scientific">Paraburkholderia ginsengiterrae</name>
    <dbReference type="NCBI Taxonomy" id="1462993"/>
    <lineage>
        <taxon>Bacteria</taxon>
        <taxon>Pseudomonadati</taxon>
        <taxon>Pseudomonadota</taxon>
        <taxon>Betaproteobacteria</taxon>
        <taxon>Burkholderiales</taxon>
        <taxon>Burkholderiaceae</taxon>
        <taxon>Paraburkholderia</taxon>
    </lineage>
</organism>
<keyword evidence="2" id="KW-0560">Oxidoreductase</keyword>
<dbReference type="GO" id="GO:0016616">
    <property type="term" value="F:oxidoreductase activity, acting on the CH-OH group of donors, NAD or NADP as acceptor"/>
    <property type="evidence" value="ECO:0007669"/>
    <property type="project" value="TreeGrafter"/>
</dbReference>
<dbReference type="PRINTS" id="PR00081">
    <property type="entry name" value="GDHRDH"/>
</dbReference>
<evidence type="ECO:0000313" key="5">
    <source>
        <dbReference type="Proteomes" id="UP000077961"/>
    </source>
</evidence>
<dbReference type="STRING" id="1462993.A6V36_27300"/>
<gene>
    <name evidence="3" type="ORF">A6V36_27300</name>
    <name evidence="4" type="ORF">A6V37_20445</name>
</gene>
<evidence type="ECO:0000313" key="3">
    <source>
        <dbReference type="EMBL" id="OAJ59359.1"/>
    </source>
</evidence>
<name>A0A1A9NC16_9BURK</name>
<evidence type="ECO:0000313" key="4">
    <source>
        <dbReference type="EMBL" id="OAJ63272.1"/>
    </source>
</evidence>
<dbReference type="Pfam" id="PF13561">
    <property type="entry name" value="adh_short_C2"/>
    <property type="match status" value="1"/>
</dbReference>
<accession>A0A1A9NC16</accession>
<keyword evidence="5" id="KW-1185">Reference proteome</keyword>
<dbReference type="AlphaFoldDB" id="A0A1A9NC16"/>
<dbReference type="RefSeq" id="WP_064267601.1">
    <property type="nucleotide sequence ID" value="NZ_LXJZ01000140.1"/>
</dbReference>
<comment type="similarity">
    <text evidence="1">Belongs to the short-chain dehydrogenases/reductases (SDR) family.</text>
</comment>
<protein>
    <recommendedName>
        <fullName evidence="7">Short-chain dehydrogenase</fullName>
    </recommendedName>
</protein>
<evidence type="ECO:0000256" key="1">
    <source>
        <dbReference type="ARBA" id="ARBA00006484"/>
    </source>
</evidence>
<dbReference type="CDD" id="cd05233">
    <property type="entry name" value="SDR_c"/>
    <property type="match status" value="1"/>
</dbReference>